<comment type="caution">
    <text evidence="1">The sequence shown here is derived from an EMBL/GenBank/DDBJ whole genome shotgun (WGS) entry which is preliminary data.</text>
</comment>
<dbReference type="EMBL" id="JAPUUL010002125">
    <property type="protein sequence ID" value="KAJ8125901.1"/>
    <property type="molecule type" value="Genomic_DNA"/>
</dbReference>
<sequence>MRASPSYDRSKPVCRYLPGDYGWPSEREWNQLNRTTGGRLIRGTPLAEPCHRKGSGFASNVCMTIQDEWTLPETYYDDPTNVMSPYWLNDSCSPFPASSLGCTPGNLAVYAVDVDSAATAAAGLRFAQENNIRLSIKNTGHDYLGRSAGRGSLALWTHNLQETAVLNYSSTYYRGPAVKLGAGVQFSDAYAAAASHGLRVVGGYCPSRATA</sequence>
<evidence type="ECO:0000313" key="1">
    <source>
        <dbReference type="EMBL" id="KAJ8125901.1"/>
    </source>
</evidence>
<protein>
    <submittedName>
        <fullName evidence="1">Uncharacterized protein</fullName>
    </submittedName>
</protein>
<proteinExistence type="predicted"/>
<organism evidence="1 2">
    <name type="scientific">Lasiodiplodia mahajangana</name>
    <dbReference type="NCBI Taxonomy" id="1108764"/>
    <lineage>
        <taxon>Eukaryota</taxon>
        <taxon>Fungi</taxon>
        <taxon>Dikarya</taxon>
        <taxon>Ascomycota</taxon>
        <taxon>Pezizomycotina</taxon>
        <taxon>Dothideomycetes</taxon>
        <taxon>Dothideomycetes incertae sedis</taxon>
        <taxon>Botryosphaeriales</taxon>
        <taxon>Botryosphaeriaceae</taxon>
        <taxon>Lasiodiplodia</taxon>
    </lineage>
</organism>
<dbReference type="Proteomes" id="UP001153332">
    <property type="component" value="Unassembled WGS sequence"/>
</dbReference>
<accession>A0ACC2JEE1</accession>
<gene>
    <name evidence="1" type="ORF">O1611_g7739</name>
</gene>
<evidence type="ECO:0000313" key="2">
    <source>
        <dbReference type="Proteomes" id="UP001153332"/>
    </source>
</evidence>
<name>A0ACC2JEE1_9PEZI</name>
<keyword evidence="2" id="KW-1185">Reference proteome</keyword>
<reference evidence="1" key="1">
    <citation type="submission" date="2022-12" db="EMBL/GenBank/DDBJ databases">
        <title>Genome Sequence of Lasiodiplodia mahajangana.</title>
        <authorList>
            <person name="Buettner E."/>
        </authorList>
    </citation>
    <scope>NUCLEOTIDE SEQUENCE</scope>
    <source>
        <strain evidence="1">VT137</strain>
    </source>
</reference>